<dbReference type="PANTHER" id="PTHR45676:SF178">
    <property type="entry name" value="RING-TYPE E3 UBIQUITIN TRANSFERASE"/>
    <property type="match status" value="1"/>
</dbReference>
<keyword evidence="5" id="KW-1185">Reference proteome</keyword>
<dbReference type="AlphaFoldDB" id="A0A4P1RAL1"/>
<evidence type="ECO:0000256" key="2">
    <source>
        <dbReference type="SAM" id="Phobius"/>
    </source>
</evidence>
<evidence type="ECO:0000313" key="5">
    <source>
        <dbReference type="Proteomes" id="UP000188354"/>
    </source>
</evidence>
<dbReference type="InterPro" id="IPR013083">
    <property type="entry name" value="Znf_RING/FYVE/PHD"/>
</dbReference>
<feature type="transmembrane region" description="Helical" evidence="2">
    <location>
        <begin position="24"/>
        <end position="44"/>
    </location>
</feature>
<proteinExistence type="predicted"/>
<evidence type="ECO:0000256" key="1">
    <source>
        <dbReference type="PROSITE-ProRule" id="PRU00175"/>
    </source>
</evidence>
<dbReference type="CDD" id="cd16454">
    <property type="entry name" value="RING-H2_PA-TM-RING"/>
    <property type="match status" value="1"/>
</dbReference>
<sequence length="206" mass="23153">MNNINNRFHGILESPSTPPPSPPLFSFIAAFSIAMLIFMCIHVFSIIVSFAILLAFFFISVFLCRFIKDRPETMAIDMRERNIFYGQAPQNNQWVVRIIDKLLLVVEERGGGNGRRQGSVKKVVGCVVCYGSQAIKLSSGSDCAICLEDFKEGEKCLAFTICGHLFHLNCIHCWLENKPTCPICRQCIPSIMNTKTRSVELLTNLV</sequence>
<dbReference type="SMART" id="SM00184">
    <property type="entry name" value="RING"/>
    <property type="match status" value="1"/>
</dbReference>
<keyword evidence="1" id="KW-0479">Metal-binding</keyword>
<keyword evidence="2" id="KW-0812">Transmembrane</keyword>
<protein>
    <recommendedName>
        <fullName evidence="3">RING-type domain-containing protein</fullName>
    </recommendedName>
</protein>
<dbReference type="SUPFAM" id="SSF57850">
    <property type="entry name" value="RING/U-box"/>
    <property type="match status" value="1"/>
</dbReference>
<accession>A0A4P1RAL1</accession>
<dbReference type="Gene3D" id="3.30.40.10">
    <property type="entry name" value="Zinc/RING finger domain, C3HC4 (zinc finger)"/>
    <property type="match status" value="1"/>
</dbReference>
<dbReference type="EMBL" id="CM007368">
    <property type="protein sequence ID" value="OIW06105.1"/>
    <property type="molecule type" value="Genomic_DNA"/>
</dbReference>
<reference evidence="4 5" key="1">
    <citation type="journal article" date="2017" name="Plant Biotechnol. J.">
        <title>A comprehensive draft genome sequence for lupin (Lupinus angustifolius), an emerging health food: insights into plant-microbe interactions and legume evolution.</title>
        <authorList>
            <person name="Hane J.K."/>
            <person name="Ming Y."/>
            <person name="Kamphuis L.G."/>
            <person name="Nelson M.N."/>
            <person name="Garg G."/>
            <person name="Atkins C.A."/>
            <person name="Bayer P.E."/>
            <person name="Bravo A."/>
            <person name="Bringans S."/>
            <person name="Cannon S."/>
            <person name="Edwards D."/>
            <person name="Foley R."/>
            <person name="Gao L.L."/>
            <person name="Harrison M.J."/>
            <person name="Huang W."/>
            <person name="Hurgobin B."/>
            <person name="Li S."/>
            <person name="Liu C.W."/>
            <person name="McGrath A."/>
            <person name="Morahan G."/>
            <person name="Murray J."/>
            <person name="Weller J."/>
            <person name="Jian J."/>
            <person name="Singh K.B."/>
        </authorList>
    </citation>
    <scope>NUCLEOTIDE SEQUENCE</scope>
    <source>
        <strain evidence="5">cv. Tanjil</strain>
        <tissue evidence="4">Whole plant</tissue>
    </source>
</reference>
<organism evidence="4 5">
    <name type="scientific">Lupinus angustifolius</name>
    <name type="common">Narrow-leaved blue lupine</name>
    <dbReference type="NCBI Taxonomy" id="3871"/>
    <lineage>
        <taxon>Eukaryota</taxon>
        <taxon>Viridiplantae</taxon>
        <taxon>Streptophyta</taxon>
        <taxon>Embryophyta</taxon>
        <taxon>Tracheophyta</taxon>
        <taxon>Spermatophyta</taxon>
        <taxon>Magnoliopsida</taxon>
        <taxon>eudicotyledons</taxon>
        <taxon>Gunneridae</taxon>
        <taxon>Pentapetalae</taxon>
        <taxon>rosids</taxon>
        <taxon>fabids</taxon>
        <taxon>Fabales</taxon>
        <taxon>Fabaceae</taxon>
        <taxon>Papilionoideae</taxon>
        <taxon>50 kb inversion clade</taxon>
        <taxon>genistoids sensu lato</taxon>
        <taxon>core genistoids</taxon>
        <taxon>Genisteae</taxon>
        <taxon>Lupinus</taxon>
    </lineage>
</organism>
<evidence type="ECO:0000313" key="4">
    <source>
        <dbReference type="EMBL" id="OIW06105.1"/>
    </source>
</evidence>
<name>A0A4P1RAL1_LUPAN</name>
<dbReference type="GO" id="GO:0016567">
    <property type="term" value="P:protein ubiquitination"/>
    <property type="evidence" value="ECO:0007669"/>
    <property type="project" value="TreeGrafter"/>
</dbReference>
<gene>
    <name evidence="4" type="ORF">TanjilG_29861</name>
</gene>
<feature type="domain" description="RING-type" evidence="3">
    <location>
        <begin position="143"/>
        <end position="185"/>
    </location>
</feature>
<dbReference type="PANTHER" id="PTHR45676">
    <property type="entry name" value="RING-H2 FINGER PROTEIN ATL51-RELATED"/>
    <property type="match status" value="1"/>
</dbReference>
<dbReference type="PROSITE" id="PS50089">
    <property type="entry name" value="ZF_RING_2"/>
    <property type="match status" value="1"/>
</dbReference>
<keyword evidence="2" id="KW-0472">Membrane</keyword>
<dbReference type="Gramene" id="OIW06105">
    <property type="protein sequence ID" value="OIW06105"/>
    <property type="gene ID" value="TanjilG_29861"/>
</dbReference>
<dbReference type="Pfam" id="PF13639">
    <property type="entry name" value="zf-RING_2"/>
    <property type="match status" value="1"/>
</dbReference>
<keyword evidence="1" id="KW-0863">Zinc-finger</keyword>
<keyword evidence="1" id="KW-0862">Zinc</keyword>
<dbReference type="Proteomes" id="UP000188354">
    <property type="component" value="Chromosome LG08"/>
</dbReference>
<dbReference type="InterPro" id="IPR001841">
    <property type="entry name" value="Znf_RING"/>
</dbReference>
<keyword evidence="2" id="KW-1133">Transmembrane helix</keyword>
<evidence type="ECO:0000259" key="3">
    <source>
        <dbReference type="PROSITE" id="PS50089"/>
    </source>
</evidence>
<dbReference type="GO" id="GO:0008270">
    <property type="term" value="F:zinc ion binding"/>
    <property type="evidence" value="ECO:0007669"/>
    <property type="project" value="UniProtKB-KW"/>
</dbReference>